<dbReference type="Proteomes" id="UP000812440">
    <property type="component" value="Chromosome 8_10"/>
</dbReference>
<evidence type="ECO:0000313" key="15">
    <source>
        <dbReference type="Proteomes" id="UP000812440"/>
    </source>
</evidence>
<comment type="similarity">
    <text evidence="2 12">Belongs to the adaptor complexes small subunit family.</text>
</comment>
<dbReference type="GO" id="GO:0006890">
    <property type="term" value="P:retrograde vesicle-mediated transport, Golgi to endoplasmic reticulum"/>
    <property type="evidence" value="ECO:0007669"/>
    <property type="project" value="UniProtKB-UniRule"/>
</dbReference>
<comment type="subunit">
    <text evidence="3 12">Oligomeric complex that consists of at least the alpha, beta, beta', gamma, delta, epsilon and zeta subunits.</text>
</comment>
<evidence type="ECO:0000256" key="7">
    <source>
        <dbReference type="ARBA" id="ARBA00022927"/>
    </source>
</evidence>
<dbReference type="InterPro" id="IPR011012">
    <property type="entry name" value="Longin-like_dom_sf"/>
</dbReference>
<dbReference type="Gene3D" id="3.30.450.60">
    <property type="match status" value="1"/>
</dbReference>
<dbReference type="GO" id="GO:0030126">
    <property type="term" value="C:COPI vesicle coat"/>
    <property type="evidence" value="ECO:0007669"/>
    <property type="project" value="UniProtKB-UniRule"/>
</dbReference>
<evidence type="ECO:0000256" key="10">
    <source>
        <dbReference type="ARBA" id="ARBA00023329"/>
    </source>
</evidence>
<dbReference type="SUPFAM" id="SSF64356">
    <property type="entry name" value="SNARE-like"/>
    <property type="match status" value="1"/>
</dbReference>
<dbReference type="EMBL" id="JAACNH010000003">
    <property type="protein sequence ID" value="KAG8446857.1"/>
    <property type="molecule type" value="Genomic_DNA"/>
</dbReference>
<gene>
    <name evidence="14" type="ORF">GDO86_014352</name>
</gene>
<evidence type="ECO:0000256" key="12">
    <source>
        <dbReference type="RuleBase" id="RU366053"/>
    </source>
</evidence>
<accession>A0A8T2JU89</accession>
<dbReference type="GO" id="GO:0000139">
    <property type="term" value="C:Golgi membrane"/>
    <property type="evidence" value="ECO:0007669"/>
    <property type="project" value="UniProtKB-SubCell"/>
</dbReference>
<evidence type="ECO:0000313" key="14">
    <source>
        <dbReference type="EMBL" id="KAG8446857.1"/>
    </source>
</evidence>
<dbReference type="OrthoDB" id="10249988at2759"/>
<organism evidence="14 15">
    <name type="scientific">Hymenochirus boettgeri</name>
    <name type="common">Congo dwarf clawed frog</name>
    <dbReference type="NCBI Taxonomy" id="247094"/>
    <lineage>
        <taxon>Eukaryota</taxon>
        <taxon>Metazoa</taxon>
        <taxon>Chordata</taxon>
        <taxon>Craniata</taxon>
        <taxon>Vertebrata</taxon>
        <taxon>Euteleostomi</taxon>
        <taxon>Amphibia</taxon>
        <taxon>Batrachia</taxon>
        <taxon>Anura</taxon>
        <taxon>Pipoidea</taxon>
        <taxon>Pipidae</taxon>
        <taxon>Pipinae</taxon>
        <taxon>Hymenochirus</taxon>
    </lineage>
</organism>
<dbReference type="FunFam" id="3.30.450.60:FF:000013">
    <property type="entry name" value="Coatomer subunit zeta"/>
    <property type="match status" value="1"/>
</dbReference>
<keyword evidence="7 12" id="KW-0653">Protein transport</keyword>
<evidence type="ECO:0000256" key="3">
    <source>
        <dbReference type="ARBA" id="ARBA00011775"/>
    </source>
</evidence>
<comment type="subcellular location">
    <subcellularLocation>
        <location evidence="12">Cytoplasm</location>
    </subcellularLocation>
    <subcellularLocation>
        <location evidence="1 12">Golgi apparatus membrane</location>
        <topology evidence="1 12">Peripheral membrane protein</topology>
        <orientation evidence="1 12">Cytoplasmic side</orientation>
    </subcellularLocation>
    <subcellularLocation>
        <location evidence="12">Cytoplasmic vesicle</location>
        <location evidence="12">COPI-coated vesicle membrane</location>
        <topology evidence="12">Peripheral membrane protein</topology>
        <orientation evidence="12">Cytoplasmic side</orientation>
    </subcellularLocation>
</comment>
<evidence type="ECO:0000256" key="2">
    <source>
        <dbReference type="ARBA" id="ARBA00006972"/>
    </source>
</evidence>
<evidence type="ECO:0000259" key="13">
    <source>
        <dbReference type="Pfam" id="PF01217"/>
    </source>
</evidence>
<evidence type="ECO:0000256" key="1">
    <source>
        <dbReference type="ARBA" id="ARBA00004255"/>
    </source>
</evidence>
<dbReference type="GO" id="GO:0006891">
    <property type="term" value="P:intra-Golgi vesicle-mediated transport"/>
    <property type="evidence" value="ECO:0007669"/>
    <property type="project" value="TreeGrafter"/>
</dbReference>
<evidence type="ECO:0000256" key="6">
    <source>
        <dbReference type="ARBA" id="ARBA00022892"/>
    </source>
</evidence>
<sequence length="147" mass="16596">MYASWAEQQELERQIFRRSHKTENEVLLVDGVTALCQRLSDITCYIIGGPQENELLLLAALTCIIESLCHMLRKHVDRSSLMENMDTAFLIVDEIIDQGVILESDHQSVVQRLSFKTISEPAFGFVLFDYITGSGDQSTSVKDQAQV</sequence>
<evidence type="ECO:0000256" key="11">
    <source>
        <dbReference type="ARBA" id="ARBA00045555"/>
    </source>
</evidence>
<dbReference type="Pfam" id="PF01217">
    <property type="entry name" value="Clat_adaptor_s"/>
    <property type="match status" value="1"/>
</dbReference>
<dbReference type="InterPro" id="IPR022775">
    <property type="entry name" value="AP_mu_sigma_su"/>
</dbReference>
<comment type="caution">
    <text evidence="14">The sequence shown here is derived from an EMBL/GenBank/DDBJ whole genome shotgun (WGS) entry which is preliminary data.</text>
</comment>
<evidence type="ECO:0000256" key="4">
    <source>
        <dbReference type="ARBA" id="ARBA00022448"/>
    </source>
</evidence>
<keyword evidence="15" id="KW-1185">Reference proteome</keyword>
<dbReference type="PANTHER" id="PTHR11043">
    <property type="entry name" value="ZETA-COAT PROTEIN"/>
    <property type="match status" value="1"/>
</dbReference>
<keyword evidence="6 12" id="KW-0931">ER-Golgi transport</keyword>
<keyword evidence="10 12" id="KW-0968">Cytoplasmic vesicle</keyword>
<dbReference type="InterPro" id="IPR039652">
    <property type="entry name" value="Coatomer_zeta"/>
</dbReference>
<keyword evidence="4 12" id="KW-0813">Transport</keyword>
<keyword evidence="5 12" id="KW-0963">Cytoplasm</keyword>
<dbReference type="PANTHER" id="PTHR11043:SF4">
    <property type="entry name" value="COATOMER SUBUNIT ZETA-2"/>
    <property type="match status" value="1"/>
</dbReference>
<dbReference type="GO" id="GO:0006886">
    <property type="term" value="P:intracellular protein transport"/>
    <property type="evidence" value="ECO:0007669"/>
    <property type="project" value="TreeGrafter"/>
</dbReference>
<comment type="function">
    <text evidence="11">The coatomer is a cytosolic protein complex that binds to dilysine motifs and reversibly associates with Golgi non-clathrin-coated vesicles, which further mediate biosynthetic protein transport from the ER, via the Golgi up to the trans Golgi network. Coatomer complex is required for budding from Golgi membranes, and is essential for the retrograde Golgi-to-ER transport of dilysine-tagged proteins. The zeta subunit may be involved in regulating the coat assembly and, hence, the rate of biosynthetic protein transport due to its association-dissociation properties with the coatomer complex.</text>
</comment>
<proteinExistence type="inferred from homology"/>
<name>A0A8T2JU89_9PIPI</name>
<protein>
    <recommendedName>
        <fullName evidence="12">Coatomer subunit zeta</fullName>
    </recommendedName>
</protein>
<evidence type="ECO:0000256" key="8">
    <source>
        <dbReference type="ARBA" id="ARBA00023034"/>
    </source>
</evidence>
<keyword evidence="8 12" id="KW-0333">Golgi apparatus</keyword>
<feature type="domain" description="AP complex mu/sigma subunit" evidence="13">
    <location>
        <begin position="10"/>
        <end position="115"/>
    </location>
</feature>
<evidence type="ECO:0000256" key="9">
    <source>
        <dbReference type="ARBA" id="ARBA00023136"/>
    </source>
</evidence>
<keyword evidence="9 12" id="KW-0472">Membrane</keyword>
<dbReference type="AlphaFoldDB" id="A0A8T2JU89"/>
<evidence type="ECO:0000256" key="5">
    <source>
        <dbReference type="ARBA" id="ARBA00022490"/>
    </source>
</evidence>
<reference evidence="14" key="1">
    <citation type="thesis" date="2020" institute="ProQuest LLC" country="789 East Eisenhower Parkway, Ann Arbor, MI, USA">
        <title>Comparative Genomics and Chromosome Evolution.</title>
        <authorList>
            <person name="Mudd A.B."/>
        </authorList>
    </citation>
    <scope>NUCLEOTIDE SEQUENCE</scope>
    <source>
        <strain evidence="14">Female2</strain>
        <tissue evidence="14">Blood</tissue>
    </source>
</reference>